<protein>
    <submittedName>
        <fullName evidence="4">Polyribonucleotide nucleotidyltransferase protein</fullName>
        <ecNumber evidence="4">2.7.7.8</ecNumber>
    </submittedName>
</protein>
<keyword evidence="5" id="KW-1185">Reference proteome</keyword>
<dbReference type="InterPro" id="IPR050437">
    <property type="entry name" value="Ribos_protein_bS1-like"/>
</dbReference>
<sequence>MALKEGSVVRGKVTGIQPYGVFVKLSNEMNGLIHISELTDDYVKDVSEYAKVGDIIRVKVLEIDDYNNAKLSLKQANNYYANLRQKKQRKRNCIKETHSGFKNLEKKLDDWVQKKIKKQKQKQYNKR</sequence>
<dbReference type="FunCoup" id="U2FKQ5">
    <property type="interactions" value="50"/>
</dbReference>
<comment type="function">
    <text evidence="1">Binds mRNA; thus facilitating recognition of the initiation point. It is needed to translate mRNA with a short Shine-Dalgarno (SD) purine-rich sequence.</text>
</comment>
<dbReference type="InterPro" id="IPR012340">
    <property type="entry name" value="NA-bd_OB-fold"/>
</dbReference>
<feature type="domain" description="S1 motif" evidence="3">
    <location>
        <begin position="6"/>
        <end position="74"/>
    </location>
</feature>
<dbReference type="GO" id="GO:0003729">
    <property type="term" value="F:mRNA binding"/>
    <property type="evidence" value="ECO:0007669"/>
    <property type="project" value="TreeGrafter"/>
</dbReference>
<dbReference type="FunFam" id="2.40.50.140:FF:000103">
    <property type="entry name" value="protein RRP5 homolog"/>
    <property type="match status" value="1"/>
</dbReference>
<reference evidence="4 5" key="1">
    <citation type="journal article" date="2011" name="J. Bacteriol.">
        <title>Genome sequence of Haloplasma contractile, an unusual contractile bacterium from a deep-sea anoxic brine lake.</title>
        <authorList>
            <person name="Antunes A."/>
            <person name="Alam I."/>
            <person name="El Dorry H."/>
            <person name="Siam R."/>
            <person name="Robertson A."/>
            <person name="Bajic V.B."/>
            <person name="Stingl U."/>
        </authorList>
    </citation>
    <scope>NUCLEOTIDE SEQUENCE [LARGE SCALE GENOMIC DNA]</scope>
    <source>
        <strain evidence="4 5">SSD-17B</strain>
    </source>
</reference>
<comment type="caution">
    <text evidence="4">The sequence shown here is derived from an EMBL/GenBank/DDBJ whole genome shotgun (WGS) entry which is preliminary data.</text>
</comment>
<dbReference type="AlphaFoldDB" id="U2FKQ5"/>
<dbReference type="GO" id="GO:0006412">
    <property type="term" value="P:translation"/>
    <property type="evidence" value="ECO:0007669"/>
    <property type="project" value="TreeGrafter"/>
</dbReference>
<dbReference type="GO" id="GO:0003735">
    <property type="term" value="F:structural constituent of ribosome"/>
    <property type="evidence" value="ECO:0007669"/>
    <property type="project" value="TreeGrafter"/>
</dbReference>
<dbReference type="OrthoDB" id="9810507at2"/>
<feature type="coiled-coil region" evidence="2">
    <location>
        <begin position="66"/>
        <end position="121"/>
    </location>
</feature>
<dbReference type="Gene3D" id="2.40.50.140">
    <property type="entry name" value="Nucleic acid-binding proteins"/>
    <property type="match status" value="1"/>
</dbReference>
<dbReference type="RefSeq" id="WP_008826518.1">
    <property type="nucleotide sequence ID" value="NZ_AFNU02000001.1"/>
</dbReference>
<keyword evidence="4" id="KW-0548">Nucleotidyltransferase</keyword>
<keyword evidence="4" id="KW-0808">Transferase</keyword>
<evidence type="ECO:0000256" key="1">
    <source>
        <dbReference type="ARBA" id="ARBA00025604"/>
    </source>
</evidence>
<dbReference type="STRING" id="1033810.HLPCO_000026"/>
<evidence type="ECO:0000313" key="5">
    <source>
        <dbReference type="Proteomes" id="UP000005707"/>
    </source>
</evidence>
<dbReference type="SMART" id="SM00316">
    <property type="entry name" value="S1"/>
    <property type="match status" value="1"/>
</dbReference>
<organism evidence="4 5">
    <name type="scientific">Haloplasma contractile SSD-17B</name>
    <dbReference type="NCBI Taxonomy" id="1033810"/>
    <lineage>
        <taxon>Bacteria</taxon>
        <taxon>Bacillati</taxon>
        <taxon>Mycoplasmatota</taxon>
        <taxon>Mollicutes</taxon>
        <taxon>Haloplasmatales</taxon>
        <taxon>Haloplasmataceae</taxon>
        <taxon>Haloplasma</taxon>
    </lineage>
</organism>
<gene>
    <name evidence="4" type="ORF">HLPCO_000026</name>
</gene>
<dbReference type="Proteomes" id="UP000005707">
    <property type="component" value="Unassembled WGS sequence"/>
</dbReference>
<evidence type="ECO:0000313" key="4">
    <source>
        <dbReference type="EMBL" id="ERJ13375.1"/>
    </source>
</evidence>
<dbReference type="NCBIfam" id="NF040579">
    <property type="entry name" value="S1_dom_CvfD"/>
    <property type="match status" value="1"/>
</dbReference>
<dbReference type="InterPro" id="IPR003029">
    <property type="entry name" value="S1_domain"/>
</dbReference>
<keyword evidence="2" id="KW-0175">Coiled coil</keyword>
<dbReference type="PANTHER" id="PTHR10724">
    <property type="entry name" value="30S RIBOSOMAL PROTEIN S1"/>
    <property type="match status" value="1"/>
</dbReference>
<accession>U2FKQ5</accession>
<dbReference type="InParanoid" id="U2FKQ5"/>
<evidence type="ECO:0000256" key="2">
    <source>
        <dbReference type="SAM" id="Coils"/>
    </source>
</evidence>
<reference evidence="4 5" key="2">
    <citation type="journal article" date="2013" name="PLoS ONE">
        <title>INDIGO - INtegrated Data Warehouse of MIcrobial GenOmes with Examples from the Red Sea Extremophiles.</title>
        <authorList>
            <person name="Alam I."/>
            <person name="Antunes A."/>
            <person name="Kamau A.A."/>
            <person name="Ba Alawi W."/>
            <person name="Kalkatawi M."/>
            <person name="Stingl U."/>
            <person name="Bajic V.B."/>
        </authorList>
    </citation>
    <scope>NUCLEOTIDE SEQUENCE [LARGE SCALE GENOMIC DNA]</scope>
    <source>
        <strain evidence="4 5">SSD-17B</strain>
    </source>
</reference>
<dbReference type="eggNOG" id="COG1098">
    <property type="taxonomic scope" value="Bacteria"/>
</dbReference>
<dbReference type="PROSITE" id="PS50126">
    <property type="entry name" value="S1"/>
    <property type="match status" value="1"/>
</dbReference>
<proteinExistence type="predicted"/>
<dbReference type="SUPFAM" id="SSF50249">
    <property type="entry name" value="Nucleic acid-binding proteins"/>
    <property type="match status" value="1"/>
</dbReference>
<dbReference type="EMBL" id="AFNU02000001">
    <property type="protein sequence ID" value="ERJ13375.1"/>
    <property type="molecule type" value="Genomic_DNA"/>
</dbReference>
<name>U2FKQ5_9MOLU</name>
<dbReference type="EC" id="2.7.7.8" evidence="4"/>
<evidence type="ECO:0000259" key="3">
    <source>
        <dbReference type="PROSITE" id="PS50126"/>
    </source>
</evidence>
<dbReference type="GO" id="GO:0004654">
    <property type="term" value="F:polyribonucleotide nucleotidyltransferase activity"/>
    <property type="evidence" value="ECO:0007669"/>
    <property type="project" value="UniProtKB-EC"/>
</dbReference>
<dbReference type="Pfam" id="PF00575">
    <property type="entry name" value="S1"/>
    <property type="match status" value="1"/>
</dbReference>
<dbReference type="PANTHER" id="PTHR10724:SF10">
    <property type="entry name" value="S1 RNA-BINDING DOMAIN-CONTAINING PROTEIN 1"/>
    <property type="match status" value="1"/>
</dbReference>